<dbReference type="InterPro" id="IPR010235">
    <property type="entry name" value="HepT"/>
</dbReference>
<dbReference type="Gene3D" id="1.20.120.330">
    <property type="entry name" value="Nucleotidyltransferases domain 2"/>
    <property type="match status" value="1"/>
</dbReference>
<keyword evidence="2" id="KW-1185">Reference proteome</keyword>
<comment type="caution">
    <text evidence="1">The sequence shown here is derived from an EMBL/GenBank/DDBJ whole genome shotgun (WGS) entry which is preliminary data.</text>
</comment>
<dbReference type="EMBL" id="JAEMHK010000020">
    <property type="protein sequence ID" value="MBJ6802570.1"/>
    <property type="molecule type" value="Genomic_DNA"/>
</dbReference>
<evidence type="ECO:0000313" key="1">
    <source>
        <dbReference type="EMBL" id="MBJ6802570.1"/>
    </source>
</evidence>
<sequence>MQLDIRWQQRFQNFDRAVVLLREPIERDVTTLSNLEKEGTIQRFEFAVELAWKTLKDFMEYEGGLIAPVTPRNVIKQAFAARILSDGQVWIDMLDHRNLLAHTYDEATFDKALLAIRDRYLHAIEELHLWFIERREL</sequence>
<protein>
    <submittedName>
        <fullName evidence="1">Nucleotidyltransferase substrate binding protein</fullName>
    </submittedName>
</protein>
<dbReference type="RefSeq" id="WP_199397033.1">
    <property type="nucleotide sequence ID" value="NZ_JAEMHK010000020.1"/>
</dbReference>
<dbReference type="NCBIfam" id="TIGR01987">
    <property type="entry name" value="HI0074"/>
    <property type="match status" value="1"/>
</dbReference>
<reference evidence="1 2" key="1">
    <citation type="submission" date="2020-12" db="EMBL/GenBank/DDBJ databases">
        <title>Geomonas sp. Red259, isolated from paddy soil.</title>
        <authorList>
            <person name="Xu Z."/>
            <person name="Zhang Z."/>
            <person name="Masuda Y."/>
            <person name="Itoh H."/>
            <person name="Senoo K."/>
        </authorList>
    </citation>
    <scope>NUCLEOTIDE SEQUENCE [LARGE SCALE GENOMIC DNA]</scope>
    <source>
        <strain evidence="1 2">Red259</strain>
    </source>
</reference>
<dbReference type="Proteomes" id="UP000641025">
    <property type="component" value="Unassembled WGS sequence"/>
</dbReference>
<evidence type="ECO:0000313" key="2">
    <source>
        <dbReference type="Proteomes" id="UP000641025"/>
    </source>
</evidence>
<gene>
    <name evidence="1" type="ORF">JFN90_20775</name>
</gene>
<accession>A0ABS0YX91</accession>
<dbReference type="Pfam" id="PF08780">
    <property type="entry name" value="NTase_sub_bind"/>
    <property type="match status" value="1"/>
</dbReference>
<organism evidence="1 2">
    <name type="scientific">Geomonas propionica</name>
    <dbReference type="NCBI Taxonomy" id="2798582"/>
    <lineage>
        <taxon>Bacteria</taxon>
        <taxon>Pseudomonadati</taxon>
        <taxon>Thermodesulfobacteriota</taxon>
        <taxon>Desulfuromonadia</taxon>
        <taxon>Geobacterales</taxon>
        <taxon>Geobacteraceae</taxon>
        <taxon>Geomonas</taxon>
    </lineage>
</organism>
<name>A0ABS0YX91_9BACT</name>
<dbReference type="SUPFAM" id="SSF81593">
    <property type="entry name" value="Nucleotidyltransferase substrate binding subunit/domain"/>
    <property type="match status" value="1"/>
</dbReference>
<proteinExistence type="predicted"/>